<evidence type="ECO:0000256" key="6">
    <source>
        <dbReference type="ARBA" id="ARBA00022801"/>
    </source>
</evidence>
<feature type="transmembrane region" description="Helical" evidence="11">
    <location>
        <begin position="195"/>
        <end position="216"/>
    </location>
</feature>
<evidence type="ECO:0000256" key="11">
    <source>
        <dbReference type="SAM" id="Phobius"/>
    </source>
</evidence>
<dbReference type="AlphaFoldDB" id="A0A2T1EPR9"/>
<keyword evidence="6" id="KW-0378">Hydrolase</keyword>
<evidence type="ECO:0000256" key="4">
    <source>
        <dbReference type="ARBA" id="ARBA00022692"/>
    </source>
</evidence>
<evidence type="ECO:0000259" key="12">
    <source>
        <dbReference type="Pfam" id="PF01435"/>
    </source>
</evidence>
<feature type="domain" description="Peptidase M48" evidence="12">
    <location>
        <begin position="83"/>
        <end position="299"/>
    </location>
</feature>
<dbReference type="Gene3D" id="3.30.2010.10">
    <property type="entry name" value="Metalloproteases ('zincins'), catalytic domain"/>
    <property type="match status" value="1"/>
</dbReference>
<feature type="transmembrane region" description="Helical" evidence="11">
    <location>
        <begin position="161"/>
        <end position="183"/>
    </location>
</feature>
<evidence type="ECO:0000256" key="1">
    <source>
        <dbReference type="ARBA" id="ARBA00001947"/>
    </source>
</evidence>
<dbReference type="OrthoDB" id="15218at2"/>
<evidence type="ECO:0000313" key="13">
    <source>
        <dbReference type="EMBL" id="PSB34711.1"/>
    </source>
</evidence>
<keyword evidence="7" id="KW-0862">Zinc</keyword>
<evidence type="ECO:0000256" key="5">
    <source>
        <dbReference type="ARBA" id="ARBA00022723"/>
    </source>
</evidence>
<evidence type="ECO:0000256" key="10">
    <source>
        <dbReference type="ARBA" id="ARBA00023136"/>
    </source>
</evidence>
<keyword evidence="5" id="KW-0479">Metal-binding</keyword>
<evidence type="ECO:0000256" key="9">
    <source>
        <dbReference type="ARBA" id="ARBA00023049"/>
    </source>
</evidence>
<keyword evidence="2" id="KW-1003">Cell membrane</keyword>
<reference evidence="13 14" key="2">
    <citation type="submission" date="2018-03" db="EMBL/GenBank/DDBJ databases">
        <title>The ancient ancestry and fast evolution of plastids.</title>
        <authorList>
            <person name="Moore K.R."/>
            <person name="Magnabosco C."/>
            <person name="Momper L."/>
            <person name="Gold D.A."/>
            <person name="Bosak T."/>
            <person name="Fournier G.P."/>
        </authorList>
    </citation>
    <scope>NUCLEOTIDE SEQUENCE [LARGE SCALE GENOMIC DNA]</scope>
    <source>
        <strain evidence="13 14">ULC18</strain>
    </source>
</reference>
<dbReference type="InterPro" id="IPR050083">
    <property type="entry name" value="HtpX_protease"/>
</dbReference>
<dbReference type="InterPro" id="IPR001915">
    <property type="entry name" value="Peptidase_M48"/>
</dbReference>
<evidence type="ECO:0000256" key="3">
    <source>
        <dbReference type="ARBA" id="ARBA00022670"/>
    </source>
</evidence>
<dbReference type="EMBL" id="PVWK01000012">
    <property type="protein sequence ID" value="PSB34711.1"/>
    <property type="molecule type" value="Genomic_DNA"/>
</dbReference>
<evidence type="ECO:0000313" key="14">
    <source>
        <dbReference type="Proteomes" id="UP000239576"/>
    </source>
</evidence>
<sequence length="623" mass="67342">MSEYSRLSQIALDNELQAKCSAAKKAKEFSWWNPSLFFTIGTGTVVLVGLGSLYKIQTLKAGGSVIAQEMGGRLLLADMAHPEERQLLNVVEEMAIAAGISVPAVYVMDGEQGINAFAAGFTPNDAVIGVTRGTLELLSRDELQGVIGHEFSHILNGDMRLNIRLIGVLHGLLLIYITGRIVIDWRSRDEKGNGMLAFGIALMVVGSLGLLCGRLIKSAISRQREFLADASAVQFTRNPAGIAGALDKIASHHYSSLVRTPAAESNSHLFFGTALRFNLLEELFATHPPLAQRIRRLDASKRQYAGQTPRFSSDSQAAGQESLTMGFAGGGASVTQSPHIQVDPAQVVSQVGTVTPAHYAYAKALLGQLPESLQVGIREQQGAIAIVYGLLLDSQNSALRTKQLEWLKQVEPAGVIEKTLTLSTDIEAIDPRSRLPLLDLTVPTLRQLPPEIRQRLFKCMQGLANAKGRWTLSEFALVAVLRHRLESSKATVEKAAEFATIGPIWSDCLILLSGLAQVGQTGAEAIAYAFRSGVYRLPGAGQETLPDASPACNMRTLKQSLDRLNLATPKLKQAIVDACAHTVLLDSKVTVQEAELLRAIVILLDCPMPPFLDLSQKTMTKKA</sequence>
<comment type="cofactor">
    <cofactor evidence="1">
        <name>Zn(2+)</name>
        <dbReference type="ChEBI" id="CHEBI:29105"/>
    </cofactor>
</comment>
<dbReference type="Pfam" id="PF01435">
    <property type="entry name" value="Peptidase_M48"/>
    <property type="match status" value="1"/>
</dbReference>
<gene>
    <name evidence="13" type="ORF">C7B82_01955</name>
</gene>
<organism evidence="13 14">
    <name type="scientific">Stenomitos frigidus ULC18</name>
    <dbReference type="NCBI Taxonomy" id="2107698"/>
    <lineage>
        <taxon>Bacteria</taxon>
        <taxon>Bacillati</taxon>
        <taxon>Cyanobacteriota</taxon>
        <taxon>Cyanophyceae</taxon>
        <taxon>Leptolyngbyales</taxon>
        <taxon>Leptolyngbyaceae</taxon>
        <taxon>Stenomitos</taxon>
    </lineage>
</organism>
<dbReference type="GO" id="GO:0004222">
    <property type="term" value="F:metalloendopeptidase activity"/>
    <property type="evidence" value="ECO:0007669"/>
    <property type="project" value="InterPro"/>
</dbReference>
<evidence type="ECO:0000256" key="7">
    <source>
        <dbReference type="ARBA" id="ARBA00022833"/>
    </source>
</evidence>
<keyword evidence="9" id="KW-0482">Metalloprotease</keyword>
<keyword evidence="10 11" id="KW-0472">Membrane</keyword>
<keyword evidence="4 11" id="KW-0812">Transmembrane</keyword>
<dbReference type="Proteomes" id="UP000239576">
    <property type="component" value="Unassembled WGS sequence"/>
</dbReference>
<comment type="caution">
    <text evidence="13">The sequence shown here is derived from an EMBL/GenBank/DDBJ whole genome shotgun (WGS) entry which is preliminary data.</text>
</comment>
<keyword evidence="8 11" id="KW-1133">Transmembrane helix</keyword>
<dbReference type="GO" id="GO:0046872">
    <property type="term" value="F:metal ion binding"/>
    <property type="evidence" value="ECO:0007669"/>
    <property type="project" value="UniProtKB-KW"/>
</dbReference>
<dbReference type="PANTHER" id="PTHR43221">
    <property type="entry name" value="PROTEASE HTPX"/>
    <property type="match status" value="1"/>
</dbReference>
<dbReference type="GO" id="GO:0006508">
    <property type="term" value="P:proteolysis"/>
    <property type="evidence" value="ECO:0007669"/>
    <property type="project" value="UniProtKB-KW"/>
</dbReference>
<name>A0A2T1EPR9_9CYAN</name>
<accession>A0A2T1EPR9</accession>
<evidence type="ECO:0000256" key="8">
    <source>
        <dbReference type="ARBA" id="ARBA00022989"/>
    </source>
</evidence>
<proteinExistence type="predicted"/>
<reference evidence="14" key="1">
    <citation type="submission" date="2018-02" db="EMBL/GenBank/DDBJ databases">
        <authorList>
            <person name="Moore K."/>
            <person name="Momper L."/>
        </authorList>
    </citation>
    <scope>NUCLEOTIDE SEQUENCE [LARGE SCALE GENOMIC DNA]</scope>
    <source>
        <strain evidence="14">ULC18</strain>
    </source>
</reference>
<dbReference type="CDD" id="cd07340">
    <property type="entry name" value="M48B_Htpx_like"/>
    <property type="match status" value="1"/>
</dbReference>
<dbReference type="PANTHER" id="PTHR43221:SF2">
    <property type="entry name" value="PROTEASE HTPX HOMOLOG"/>
    <property type="match status" value="1"/>
</dbReference>
<evidence type="ECO:0000256" key="2">
    <source>
        <dbReference type="ARBA" id="ARBA00022475"/>
    </source>
</evidence>
<feature type="transmembrane region" description="Helical" evidence="11">
    <location>
        <begin position="35"/>
        <end position="54"/>
    </location>
</feature>
<protein>
    <submittedName>
        <fullName evidence="13">Transcriptional regulator</fullName>
    </submittedName>
</protein>
<keyword evidence="3" id="KW-0645">Protease</keyword>
<keyword evidence="14" id="KW-1185">Reference proteome</keyword>